<dbReference type="EMBL" id="HBIN01010220">
    <property type="protein sequence ID" value="CAE0437379.1"/>
    <property type="molecule type" value="Transcribed_RNA"/>
</dbReference>
<dbReference type="Gene3D" id="3.30.2260.10">
    <property type="entry name" value="Enhancer of rudimentary"/>
    <property type="match status" value="1"/>
</dbReference>
<dbReference type="PIRSF" id="PIRSF016393">
    <property type="entry name" value="Enh_rudimentary"/>
    <property type="match status" value="1"/>
</dbReference>
<gene>
    <name evidence="2" type="ORF">ASTO00021_LOCUS7636</name>
</gene>
<dbReference type="InterPro" id="IPR000781">
    <property type="entry name" value="ERH"/>
</dbReference>
<sequence>MSHTILLEQPQGLNSRTYRDYDNMGKCADYLVKLYERKLRQMNPGVKQLSYDVSDIYKFLDTYEDIAVLSFQKSTNTYVPHDKKWIKQQIFKHVKHQAS</sequence>
<reference evidence="2" key="1">
    <citation type="submission" date="2021-01" db="EMBL/GenBank/DDBJ databases">
        <authorList>
            <person name="Corre E."/>
            <person name="Pelletier E."/>
            <person name="Niang G."/>
            <person name="Scheremetjew M."/>
            <person name="Finn R."/>
            <person name="Kale V."/>
            <person name="Holt S."/>
            <person name="Cochrane G."/>
            <person name="Meng A."/>
            <person name="Brown T."/>
            <person name="Cohen L."/>
        </authorList>
    </citation>
    <scope>NUCLEOTIDE SEQUENCE</scope>
    <source>
        <strain evidence="2">GSBS06</strain>
    </source>
</reference>
<evidence type="ECO:0000313" key="2">
    <source>
        <dbReference type="EMBL" id="CAE0437379.1"/>
    </source>
</evidence>
<evidence type="ECO:0000256" key="1">
    <source>
        <dbReference type="ARBA" id="ARBA00007491"/>
    </source>
</evidence>
<dbReference type="AlphaFoldDB" id="A0A7S3LQB8"/>
<name>A0A7S3LQB8_9STRA</name>
<proteinExistence type="inferred from homology"/>
<organism evidence="2">
    <name type="scientific">Aplanochytrium stocchinoi</name>
    <dbReference type="NCBI Taxonomy" id="215587"/>
    <lineage>
        <taxon>Eukaryota</taxon>
        <taxon>Sar</taxon>
        <taxon>Stramenopiles</taxon>
        <taxon>Bigyra</taxon>
        <taxon>Labyrinthulomycetes</taxon>
        <taxon>Thraustochytrida</taxon>
        <taxon>Thraustochytriidae</taxon>
        <taxon>Aplanochytrium</taxon>
    </lineage>
</organism>
<accession>A0A7S3LQB8</accession>
<comment type="similarity">
    <text evidence="1">Belongs to the E(R) family.</text>
</comment>
<dbReference type="PANTHER" id="PTHR12373:SF0">
    <property type="entry name" value="ENHANCER OF RUDIMENTARY HOMOLOG"/>
    <property type="match status" value="1"/>
</dbReference>
<dbReference type="PANTHER" id="PTHR12373">
    <property type="entry name" value="ENHANCER OF RUDIMENTARY ERH"/>
    <property type="match status" value="1"/>
</dbReference>
<dbReference type="InterPro" id="IPR035912">
    <property type="entry name" value="EHR_sf"/>
</dbReference>
<dbReference type="Pfam" id="PF01133">
    <property type="entry name" value="ER"/>
    <property type="match status" value="1"/>
</dbReference>
<protein>
    <recommendedName>
        <fullName evidence="3">Enhancer of rudimentary homolog</fullName>
    </recommendedName>
</protein>
<dbReference type="SUPFAM" id="SSF143875">
    <property type="entry name" value="ERH-like"/>
    <property type="match status" value="1"/>
</dbReference>
<evidence type="ECO:0008006" key="3">
    <source>
        <dbReference type="Google" id="ProtNLM"/>
    </source>
</evidence>